<sequence>MRRYCGECLRSPASTAAPLSPAPPEDVPARSLRSLCGLRLPCSRSLRSRERTATAPHASPASRFALSERSPRPSRAGSRPPLRSGRSRARHRTPFIRSRRRRPWVFKYHIAAADLRYSLPLSLAGTSVLTSASSERVTCEGSTEPRVCSATR</sequence>
<feature type="compositionally biased region" description="Basic residues" evidence="1">
    <location>
        <begin position="85"/>
        <end position="94"/>
    </location>
</feature>
<evidence type="ECO:0000256" key="1">
    <source>
        <dbReference type="SAM" id="MobiDB-lite"/>
    </source>
</evidence>
<feature type="compositionally biased region" description="Low complexity" evidence="1">
    <location>
        <begin position="73"/>
        <end position="84"/>
    </location>
</feature>
<gene>
    <name evidence="2" type="primary">TP009.22</name>
</gene>
<reference evidence="2" key="1">
    <citation type="journal article" date="2007" name="BMC Evol. Biol.">
        <title>Evolution of rhodopsin ion pumps in haloarchaea.</title>
        <authorList>
            <person name="Sharma A.K."/>
            <person name="Walsh D.A."/>
            <person name="Bapteste E."/>
            <person name="Rodriguez-Valera F."/>
            <person name="Ford Doolittle W."/>
            <person name="Papke R.T."/>
        </authorList>
    </citation>
    <scope>NUCLEOTIDE SEQUENCE</scope>
    <source>
        <strain evidence="2">TP009</strain>
    </source>
</reference>
<proteinExistence type="predicted"/>
<dbReference type="AlphaFoldDB" id="A7U0Y8"/>
<feature type="region of interest" description="Disordered" evidence="1">
    <location>
        <begin position="47"/>
        <end position="94"/>
    </location>
</feature>
<evidence type="ECO:0000313" key="2">
    <source>
        <dbReference type="EMBL" id="ABT17419.1"/>
    </source>
</evidence>
<organism evidence="2">
    <name type="scientific">Halorubrum sp. TP009</name>
    <dbReference type="NCBI Taxonomy" id="447099"/>
    <lineage>
        <taxon>Archaea</taxon>
        <taxon>Methanobacteriati</taxon>
        <taxon>Methanobacteriota</taxon>
        <taxon>Stenosarchaea group</taxon>
        <taxon>Halobacteria</taxon>
        <taxon>Halobacteriales</taxon>
        <taxon>Haloferacaceae</taxon>
        <taxon>Halorubrum</taxon>
    </lineage>
</organism>
<name>A7U0Y8_9EURY</name>
<protein>
    <submittedName>
        <fullName evidence="2">Uncharacterized protein TP009.22</fullName>
    </submittedName>
</protein>
<feature type="region of interest" description="Disordered" evidence="1">
    <location>
        <begin position="1"/>
        <end position="28"/>
    </location>
</feature>
<dbReference type="EMBL" id="EF558549">
    <property type="protein sequence ID" value="ABT17419.1"/>
    <property type="molecule type" value="Genomic_DNA"/>
</dbReference>
<accession>A7U0Y8</accession>